<keyword evidence="3 7" id="KW-0963">Cytoplasm</keyword>
<dbReference type="CDD" id="cd02440">
    <property type="entry name" value="AdoMet_MTases"/>
    <property type="match status" value="1"/>
</dbReference>
<name>A0A3D1JGB0_9CHLR</name>
<dbReference type="EMBL" id="DPBP01000013">
    <property type="protein sequence ID" value="HCE16798.1"/>
    <property type="molecule type" value="Genomic_DNA"/>
</dbReference>
<dbReference type="STRING" id="229919.GCA_001050195_00400"/>
<dbReference type="PANTHER" id="PTHR11579:SF0">
    <property type="entry name" value="PROTEIN-L-ISOASPARTATE(D-ASPARTATE) O-METHYLTRANSFERASE"/>
    <property type="match status" value="1"/>
</dbReference>
<evidence type="ECO:0000256" key="1">
    <source>
        <dbReference type="ARBA" id="ARBA00004496"/>
    </source>
</evidence>
<evidence type="ECO:0000256" key="2">
    <source>
        <dbReference type="ARBA" id="ARBA00005369"/>
    </source>
</evidence>
<comment type="caution">
    <text evidence="8">The sequence shown here is derived from an EMBL/GenBank/DDBJ whole genome shotgun (WGS) entry which is preliminary data.</text>
</comment>
<dbReference type="PANTHER" id="PTHR11579">
    <property type="entry name" value="PROTEIN-L-ISOASPARTATE O-METHYLTRANSFERASE"/>
    <property type="match status" value="1"/>
</dbReference>
<sequence length="225" mass="25163">MEEDEFRLEREAMVREQIERRGIRDKRVLEALRNVPRHLFVPPEERRYAYHDGPLPIGEGQTISQPYIVAVMTELLELQGDENVLEIGTGSGYQAAVLGRLARTVHTVERYARLAQRAEEILRSQGINNVFVHVGDGSLGWPAHAPYHAIVVTAAAPVVPPALLDQLLPGGRLVIPVGGPEGQMLERWVRKADHLEREVLFAVAFVPLRGAAGWSEGEWSRRGDF</sequence>
<proteinExistence type="inferred from homology"/>
<dbReference type="NCBIfam" id="TIGR00080">
    <property type="entry name" value="pimt"/>
    <property type="match status" value="1"/>
</dbReference>
<dbReference type="GO" id="GO:0030091">
    <property type="term" value="P:protein repair"/>
    <property type="evidence" value="ECO:0007669"/>
    <property type="project" value="UniProtKB-UniRule"/>
</dbReference>
<dbReference type="GO" id="GO:0032259">
    <property type="term" value="P:methylation"/>
    <property type="evidence" value="ECO:0007669"/>
    <property type="project" value="UniProtKB-KW"/>
</dbReference>
<evidence type="ECO:0000256" key="4">
    <source>
        <dbReference type="ARBA" id="ARBA00022603"/>
    </source>
</evidence>
<keyword evidence="5 7" id="KW-0808">Transferase</keyword>
<protein>
    <recommendedName>
        <fullName evidence="7">Protein-L-isoaspartate O-methyltransferase</fullName>
        <ecNumber evidence="7">2.1.1.77</ecNumber>
    </recommendedName>
    <alternativeName>
        <fullName evidence="7">L-isoaspartyl protein carboxyl methyltransferase</fullName>
    </alternativeName>
    <alternativeName>
        <fullName evidence="7">Protein L-isoaspartyl methyltransferase</fullName>
    </alternativeName>
    <alternativeName>
        <fullName evidence="7">Protein-beta-aspartate methyltransferase</fullName>
        <shortName evidence="7">PIMT</shortName>
    </alternativeName>
</protein>
<dbReference type="EC" id="2.1.1.77" evidence="7"/>
<evidence type="ECO:0000313" key="9">
    <source>
        <dbReference type="Proteomes" id="UP000264141"/>
    </source>
</evidence>
<evidence type="ECO:0000256" key="6">
    <source>
        <dbReference type="ARBA" id="ARBA00022691"/>
    </source>
</evidence>
<dbReference type="HAMAP" id="MF_00090">
    <property type="entry name" value="PIMT"/>
    <property type="match status" value="1"/>
</dbReference>
<evidence type="ECO:0000256" key="7">
    <source>
        <dbReference type="HAMAP-Rule" id="MF_00090"/>
    </source>
</evidence>
<dbReference type="GO" id="GO:0005737">
    <property type="term" value="C:cytoplasm"/>
    <property type="evidence" value="ECO:0007669"/>
    <property type="project" value="UniProtKB-SubCell"/>
</dbReference>
<comment type="catalytic activity">
    <reaction evidence="7">
        <text>[protein]-L-isoaspartate + S-adenosyl-L-methionine = [protein]-L-isoaspartate alpha-methyl ester + S-adenosyl-L-homocysteine</text>
        <dbReference type="Rhea" id="RHEA:12705"/>
        <dbReference type="Rhea" id="RHEA-COMP:12143"/>
        <dbReference type="Rhea" id="RHEA-COMP:12144"/>
        <dbReference type="ChEBI" id="CHEBI:57856"/>
        <dbReference type="ChEBI" id="CHEBI:59789"/>
        <dbReference type="ChEBI" id="CHEBI:90596"/>
        <dbReference type="ChEBI" id="CHEBI:90598"/>
        <dbReference type="EC" id="2.1.1.77"/>
    </reaction>
</comment>
<comment type="function">
    <text evidence="7">Catalyzes the methyl esterification of L-isoaspartyl residues in peptides and proteins that result from spontaneous decomposition of normal L-aspartyl and L-asparaginyl residues. It plays a role in the repair and/or degradation of damaged proteins.</text>
</comment>
<accession>A0A3D1JGB0</accession>
<dbReference type="Proteomes" id="UP000264141">
    <property type="component" value="Unassembled WGS sequence"/>
</dbReference>
<dbReference type="Pfam" id="PF01135">
    <property type="entry name" value="PCMT"/>
    <property type="match status" value="1"/>
</dbReference>
<dbReference type="Gene3D" id="3.40.50.150">
    <property type="entry name" value="Vaccinia Virus protein VP39"/>
    <property type="match status" value="1"/>
</dbReference>
<gene>
    <name evidence="7" type="primary">pcm</name>
    <name evidence="8" type="ORF">DEQ80_02965</name>
</gene>
<evidence type="ECO:0000256" key="5">
    <source>
        <dbReference type="ARBA" id="ARBA00022679"/>
    </source>
</evidence>
<comment type="subcellular location">
    <subcellularLocation>
        <location evidence="1 7">Cytoplasm</location>
    </subcellularLocation>
</comment>
<keyword evidence="6 7" id="KW-0949">S-adenosyl-L-methionine</keyword>
<evidence type="ECO:0000256" key="3">
    <source>
        <dbReference type="ARBA" id="ARBA00022490"/>
    </source>
</evidence>
<dbReference type="GO" id="GO:0004719">
    <property type="term" value="F:protein-L-isoaspartate (D-aspartate) O-methyltransferase activity"/>
    <property type="evidence" value="ECO:0007669"/>
    <property type="project" value="UniProtKB-UniRule"/>
</dbReference>
<dbReference type="AlphaFoldDB" id="A0A3D1JGB0"/>
<reference evidence="8 9" key="1">
    <citation type="journal article" date="2018" name="Nat. Biotechnol.">
        <title>A standardized bacterial taxonomy based on genome phylogeny substantially revises the tree of life.</title>
        <authorList>
            <person name="Parks D.H."/>
            <person name="Chuvochina M."/>
            <person name="Waite D.W."/>
            <person name="Rinke C."/>
            <person name="Skarshewski A."/>
            <person name="Chaumeil P.A."/>
            <person name="Hugenholtz P."/>
        </authorList>
    </citation>
    <scope>NUCLEOTIDE SEQUENCE [LARGE SCALE GENOMIC DNA]</scope>
    <source>
        <strain evidence="8">UBA8781</strain>
    </source>
</reference>
<dbReference type="InterPro" id="IPR029063">
    <property type="entry name" value="SAM-dependent_MTases_sf"/>
</dbReference>
<dbReference type="NCBIfam" id="NF001453">
    <property type="entry name" value="PRK00312.1"/>
    <property type="match status" value="1"/>
</dbReference>
<dbReference type="FunFam" id="3.40.50.150:FF:000010">
    <property type="entry name" value="Protein-L-isoaspartate O-methyltransferase"/>
    <property type="match status" value="1"/>
</dbReference>
<organism evidence="8 9">
    <name type="scientific">Anaerolinea thermolimosa</name>
    <dbReference type="NCBI Taxonomy" id="229919"/>
    <lineage>
        <taxon>Bacteria</taxon>
        <taxon>Bacillati</taxon>
        <taxon>Chloroflexota</taxon>
        <taxon>Anaerolineae</taxon>
        <taxon>Anaerolineales</taxon>
        <taxon>Anaerolineaceae</taxon>
        <taxon>Anaerolinea</taxon>
    </lineage>
</organism>
<keyword evidence="4 7" id="KW-0489">Methyltransferase</keyword>
<dbReference type="SUPFAM" id="SSF53335">
    <property type="entry name" value="S-adenosyl-L-methionine-dependent methyltransferases"/>
    <property type="match status" value="1"/>
</dbReference>
<comment type="similarity">
    <text evidence="2 7">Belongs to the methyltransferase superfamily. L-isoaspartyl/D-aspartyl protein methyltransferase family.</text>
</comment>
<dbReference type="InterPro" id="IPR000682">
    <property type="entry name" value="PCMT"/>
</dbReference>
<dbReference type="PROSITE" id="PS01279">
    <property type="entry name" value="PCMT"/>
    <property type="match status" value="1"/>
</dbReference>
<evidence type="ECO:0000313" key="8">
    <source>
        <dbReference type="EMBL" id="HCE16798.1"/>
    </source>
</evidence>
<feature type="active site" evidence="7">
    <location>
        <position position="64"/>
    </location>
</feature>